<feature type="compositionally biased region" description="Basic and acidic residues" evidence="6">
    <location>
        <begin position="408"/>
        <end position="417"/>
    </location>
</feature>
<keyword evidence="9" id="KW-1185">Reference proteome</keyword>
<feature type="compositionally biased region" description="Basic and acidic residues" evidence="6">
    <location>
        <begin position="996"/>
        <end position="1013"/>
    </location>
</feature>
<dbReference type="PROSITE" id="PS00028">
    <property type="entry name" value="ZINC_FINGER_C2H2_1"/>
    <property type="match status" value="4"/>
</dbReference>
<comment type="caution">
    <text evidence="8">The sequence shown here is derived from an EMBL/GenBank/DDBJ whole genome shotgun (WGS) entry which is preliminary data.</text>
</comment>
<feature type="domain" description="C2H2-type" evidence="7">
    <location>
        <begin position="1145"/>
        <end position="1173"/>
    </location>
</feature>
<feature type="compositionally biased region" description="Low complexity" evidence="6">
    <location>
        <begin position="869"/>
        <end position="891"/>
    </location>
</feature>
<feature type="compositionally biased region" description="Acidic residues" evidence="6">
    <location>
        <begin position="1524"/>
        <end position="1541"/>
    </location>
</feature>
<feature type="compositionally biased region" description="Polar residues" evidence="6">
    <location>
        <begin position="110"/>
        <end position="124"/>
    </location>
</feature>
<feature type="region of interest" description="Disordered" evidence="6">
    <location>
        <begin position="194"/>
        <end position="474"/>
    </location>
</feature>
<dbReference type="SMART" id="SM00355">
    <property type="entry name" value="ZnF_C2H2"/>
    <property type="match status" value="7"/>
</dbReference>
<feature type="compositionally biased region" description="Low complexity" evidence="6">
    <location>
        <begin position="813"/>
        <end position="833"/>
    </location>
</feature>
<feature type="compositionally biased region" description="Basic and acidic residues" evidence="6">
    <location>
        <begin position="1041"/>
        <end position="1052"/>
    </location>
</feature>
<dbReference type="SUPFAM" id="SSF57667">
    <property type="entry name" value="beta-beta-alpha zinc fingers"/>
    <property type="match status" value="1"/>
</dbReference>
<evidence type="ECO:0000313" key="9">
    <source>
        <dbReference type="Proteomes" id="UP001642540"/>
    </source>
</evidence>
<evidence type="ECO:0000259" key="7">
    <source>
        <dbReference type="PROSITE" id="PS50157"/>
    </source>
</evidence>
<dbReference type="Pfam" id="PF00096">
    <property type="entry name" value="zf-C2H2"/>
    <property type="match status" value="1"/>
</dbReference>
<evidence type="ECO:0000256" key="4">
    <source>
        <dbReference type="ARBA" id="ARBA00022833"/>
    </source>
</evidence>
<feature type="compositionally biased region" description="Basic and acidic residues" evidence="6">
    <location>
        <begin position="225"/>
        <end position="238"/>
    </location>
</feature>
<dbReference type="InterPro" id="IPR050688">
    <property type="entry name" value="Zinc_finger/UBP_domain"/>
</dbReference>
<accession>A0ABP1RV75</accession>
<evidence type="ECO:0000256" key="2">
    <source>
        <dbReference type="ARBA" id="ARBA00022737"/>
    </source>
</evidence>
<feature type="compositionally biased region" description="Basic residues" evidence="6">
    <location>
        <begin position="142"/>
        <end position="173"/>
    </location>
</feature>
<dbReference type="SMART" id="SM00384">
    <property type="entry name" value="AT_hook"/>
    <property type="match status" value="3"/>
</dbReference>
<feature type="compositionally biased region" description="Basic and acidic residues" evidence="6">
    <location>
        <begin position="488"/>
        <end position="499"/>
    </location>
</feature>
<sequence length="1573" mass="182922">MLQISQSIYANEDEENEEEPPLPPPSQDQSLAPQEEKRQGDESGPPKNKAGPELNLNQSDKFVPVPVKTEILEYLEGERDKDDEDEEEDTLFMRRIFENSCDFEDEEEASNNGNSYSNSTLSSVENEDGDDNDDDQDWTASSKKKPSNRGRKGRKLRGSGGIRGRKRVTKISRLKLPSEKVEAERLRARERMRVRRTEERLQRGLEPGVKVKIEPTSENEENEDDYSHFDELNLDPKPKRMSRRAAAANVKREQYRELDSDDDGYEYYPTDLDLGEKPRARGRSRKIVTRKVSGETKSSRSSSKSSFYIPPDLPKEEREALIKARNREQTRKYRERKRQEMTEEEWMAEKARLAERQKQLRQEKGSRSGSGSLSTKTEPSSDTDELSTSKGKGGGGRYKPISEMTEEEKEKVREQRKNKQRAQRGREEDRIRKQQRREAMTEKEREEVLRKQREQKRARRAAMTPAEREIYREREREQKKLKRMQMTAEEKKEESQKKTMRRIELLAQMTDEERAQFKQSRYIQYLTHKASMTPEEMERRKQLRKEKSRARYQALTEEQKKIIMEKQKQWRCSLAGERRQRYLDKLKEAYNRRVERLKEDPEKWEEMQSKVREYKQKRKEHALANEKPGDRKKKRKIMPWIPGESKESREKRVLETRRLRDKKQRIKRKVAYQNLLDSGLTMEEIRNQMETPEQREHRLIKARINFAKRNLRERLSKHGAPPDEIDARIEEFVASYQPRPVFRPYKPRPDNCRPLQPEDIKLIQEDLQFQAASSNSKEANVREPSSLESSPKRGGNTSRRGRKPKTSQNQARSQSESSSFVPLPSTSTSTPLTLSSTSAILGQARSQPSATSSSPSTAINLSMPQMASYSTPLLSPSSSTMSTSSFPSTSHTRSEHEPYHHQYHHQYVHNLPQESHYNPYQALGAASHYHPHQPPPPYLMHQTPMQNYQAQPLNMFDSSLHPFQPQNQMHPAYHQDDYSSSTGYDRAAQLDDDDNHGDHFDSDNKNDVEDRSRPTFMPPPPPQIPMKRGAKGRGPGRPRKHDNNKVEGEAKPTPRKGRGTPRGPFQGKDPKVKRDQVCEVCGNAYTIKYISEHKQMYHNPHYVDGKCTLCEGDVSFASGLNFFKHYIKVHKPNKYNRVDGKERNWVCDTCGEMFRSLDGLQKHEYYRHGDGNKKENFKKCPHCEKEMKSQVTLNNHIRTVHGGIGLNLYECLRCDQKFGLTKELKEHVGEAHPEAYFPCEDCSVLKYTQASLMFHQNYCPKRPIEKKREGRVKVEKYVGIERLQVECEICQKSLTLFSLSRHYKETHGVIDELFTCMKCPKKFKRREWWVTHMEMVHSILPKEVKEEIARYNVGDRSKVEIVNYGRRNVQKGREGGKSGSGSGASSRRGTGRGRSRGGGGRGRGRPRIQRRSHSSDEEESDFSKEDEEEDDSDDEEWRYSNNKKKKTGQDKKGRAQRFKKQRVPHTIPQQLHEIERERRLVILVEPLTPDQLAAYLQRDIEARIRKAVGKVVVEPEIGEVKSEVDDDEEDSEDVVEEEEETGAQARREQVLDAAVASIANLHDDDRKDEENGD</sequence>
<feature type="compositionally biased region" description="Basic residues" evidence="6">
    <location>
        <begin position="280"/>
        <end position="289"/>
    </location>
</feature>
<feature type="region of interest" description="Disordered" evidence="6">
    <location>
        <begin position="1519"/>
        <end position="1548"/>
    </location>
</feature>
<dbReference type="EMBL" id="CAXLJM020000111">
    <property type="protein sequence ID" value="CAL8136652.1"/>
    <property type="molecule type" value="Genomic_DNA"/>
</dbReference>
<keyword evidence="2" id="KW-0677">Repeat</keyword>
<feature type="domain" description="C2H2-type" evidence="7">
    <location>
        <begin position="1314"/>
        <end position="1338"/>
    </location>
</feature>
<feature type="compositionally biased region" description="Acidic residues" evidence="6">
    <location>
        <begin position="125"/>
        <end position="137"/>
    </location>
</feature>
<protein>
    <recommendedName>
        <fullName evidence="7">C2H2-type domain-containing protein</fullName>
    </recommendedName>
</protein>
<dbReference type="InterPro" id="IPR017956">
    <property type="entry name" value="AT_hook_DNA-bd_motif"/>
</dbReference>
<feature type="region of interest" description="Disordered" evidence="6">
    <location>
        <begin position="480"/>
        <end position="499"/>
    </location>
</feature>
<feature type="domain" description="C2H2-type" evidence="7">
    <location>
        <begin position="1178"/>
        <end position="1203"/>
    </location>
</feature>
<feature type="compositionally biased region" description="Acidic residues" evidence="6">
    <location>
        <begin position="1416"/>
        <end position="1436"/>
    </location>
</feature>
<feature type="domain" description="C2H2-type" evidence="7">
    <location>
        <begin position="1209"/>
        <end position="1232"/>
    </location>
</feature>
<dbReference type="InterPro" id="IPR036236">
    <property type="entry name" value="Znf_C2H2_sf"/>
</dbReference>
<dbReference type="Gene3D" id="3.30.160.60">
    <property type="entry name" value="Classic Zinc Finger"/>
    <property type="match status" value="2"/>
</dbReference>
<feature type="compositionally biased region" description="Basic and acidic residues" evidence="6">
    <location>
        <begin position="313"/>
        <end position="366"/>
    </location>
</feature>
<keyword evidence="3 5" id="KW-0863">Zinc-finger</keyword>
<feature type="region of interest" description="Disordered" evidence="6">
    <location>
        <begin position="1364"/>
        <end position="1465"/>
    </location>
</feature>
<evidence type="ECO:0000256" key="3">
    <source>
        <dbReference type="ARBA" id="ARBA00022771"/>
    </source>
</evidence>
<dbReference type="InterPro" id="IPR013087">
    <property type="entry name" value="Znf_C2H2_type"/>
</dbReference>
<evidence type="ECO:0000256" key="5">
    <source>
        <dbReference type="PROSITE-ProRule" id="PRU00042"/>
    </source>
</evidence>
<dbReference type="Proteomes" id="UP001642540">
    <property type="component" value="Unassembled WGS sequence"/>
</dbReference>
<evidence type="ECO:0000313" key="8">
    <source>
        <dbReference type="EMBL" id="CAL8136652.1"/>
    </source>
</evidence>
<feature type="compositionally biased region" description="Acidic residues" evidence="6">
    <location>
        <begin position="11"/>
        <end position="20"/>
    </location>
</feature>
<feature type="region of interest" description="Disordered" evidence="6">
    <location>
        <begin position="869"/>
        <end position="898"/>
    </location>
</feature>
<dbReference type="PANTHER" id="PTHR24403">
    <property type="entry name" value="ZINC FINGER PROTEIN"/>
    <property type="match status" value="1"/>
</dbReference>
<feature type="region of interest" description="Disordered" evidence="6">
    <location>
        <begin position="615"/>
        <end position="649"/>
    </location>
</feature>
<dbReference type="PANTHER" id="PTHR24403:SF67">
    <property type="entry name" value="FI01116P-RELATED"/>
    <property type="match status" value="1"/>
</dbReference>
<feature type="compositionally biased region" description="Basic and acidic residues" evidence="6">
    <location>
        <begin position="424"/>
        <end position="452"/>
    </location>
</feature>
<reference evidence="8 9" key="1">
    <citation type="submission" date="2024-08" db="EMBL/GenBank/DDBJ databases">
        <authorList>
            <person name="Cucini C."/>
            <person name="Frati F."/>
        </authorList>
    </citation>
    <scope>NUCLEOTIDE SEQUENCE [LARGE SCALE GENOMIC DNA]</scope>
</reference>
<feature type="region of interest" description="Disordered" evidence="6">
    <location>
        <begin position="1"/>
        <end position="181"/>
    </location>
</feature>
<feature type="compositionally biased region" description="Polar residues" evidence="6">
    <location>
        <begin position="367"/>
        <end position="390"/>
    </location>
</feature>
<feature type="region of interest" description="Disordered" evidence="6">
    <location>
        <begin position="956"/>
        <end position="1071"/>
    </location>
</feature>
<feature type="region of interest" description="Disordered" evidence="6">
    <location>
        <begin position="771"/>
        <end position="833"/>
    </location>
</feature>
<proteinExistence type="predicted"/>
<name>A0ABP1RV75_9HEXA</name>
<keyword evidence="4" id="KW-0862">Zinc</keyword>
<feature type="compositionally biased region" description="Basic residues" evidence="6">
    <location>
        <begin position="1028"/>
        <end position="1040"/>
    </location>
</feature>
<keyword evidence="1" id="KW-0479">Metal-binding</keyword>
<feature type="compositionally biased region" description="Basic residues" evidence="6">
    <location>
        <begin position="1454"/>
        <end position="1463"/>
    </location>
</feature>
<gene>
    <name evidence="8" type="ORF">ODALV1_LOCUS26547</name>
</gene>
<evidence type="ECO:0000256" key="6">
    <source>
        <dbReference type="SAM" id="MobiDB-lite"/>
    </source>
</evidence>
<organism evidence="8 9">
    <name type="scientific">Orchesella dallaii</name>
    <dbReference type="NCBI Taxonomy" id="48710"/>
    <lineage>
        <taxon>Eukaryota</taxon>
        <taxon>Metazoa</taxon>
        <taxon>Ecdysozoa</taxon>
        <taxon>Arthropoda</taxon>
        <taxon>Hexapoda</taxon>
        <taxon>Collembola</taxon>
        <taxon>Entomobryomorpha</taxon>
        <taxon>Entomobryoidea</taxon>
        <taxon>Orchesellidae</taxon>
        <taxon>Orchesellinae</taxon>
        <taxon>Orchesella</taxon>
    </lineage>
</organism>
<dbReference type="PROSITE" id="PS50157">
    <property type="entry name" value="ZINC_FINGER_C2H2_2"/>
    <property type="match status" value="4"/>
</dbReference>
<feature type="compositionally biased region" description="Basic and acidic residues" evidence="6">
    <location>
        <begin position="194"/>
        <end position="215"/>
    </location>
</feature>
<feature type="compositionally biased region" description="Acidic residues" evidence="6">
    <location>
        <begin position="81"/>
        <end position="90"/>
    </location>
</feature>
<evidence type="ECO:0000256" key="1">
    <source>
        <dbReference type="ARBA" id="ARBA00022723"/>
    </source>
</evidence>
<feature type="compositionally biased region" description="Basic residues" evidence="6">
    <location>
        <begin position="1402"/>
        <end position="1412"/>
    </location>
</feature>